<name>A0ABY4BNJ1_9FLAO</name>
<evidence type="ECO:0000313" key="2">
    <source>
        <dbReference type="Proteomes" id="UP000831068"/>
    </source>
</evidence>
<organism evidence="1 2">
    <name type="scientific">Chryseobacterium oryzae</name>
    <dbReference type="NCBI Taxonomy" id="2929799"/>
    <lineage>
        <taxon>Bacteria</taxon>
        <taxon>Pseudomonadati</taxon>
        <taxon>Bacteroidota</taxon>
        <taxon>Flavobacteriia</taxon>
        <taxon>Flavobacteriales</taxon>
        <taxon>Weeksellaceae</taxon>
        <taxon>Chryseobacterium group</taxon>
        <taxon>Chryseobacterium</taxon>
    </lineage>
</organism>
<keyword evidence="2" id="KW-1185">Reference proteome</keyword>
<reference evidence="1 2" key="1">
    <citation type="submission" date="2022-03" db="EMBL/GenBank/DDBJ databases">
        <title>Chryseobacterium sp. isolated from the Andong Sikhe.</title>
        <authorList>
            <person name="Won M."/>
            <person name="Kim S.-J."/>
            <person name="Kwon S.-W."/>
        </authorList>
    </citation>
    <scope>NUCLEOTIDE SEQUENCE [LARGE SCALE GENOMIC DNA]</scope>
    <source>
        <strain evidence="1 2">ADR-1</strain>
    </source>
</reference>
<dbReference type="Proteomes" id="UP000831068">
    <property type="component" value="Chromosome"/>
</dbReference>
<gene>
    <name evidence="1" type="ORF">MTP08_05790</name>
</gene>
<proteinExistence type="predicted"/>
<evidence type="ECO:0000313" key="1">
    <source>
        <dbReference type="EMBL" id="UOE39283.1"/>
    </source>
</evidence>
<protein>
    <submittedName>
        <fullName evidence="1">Carboxypeptidase-like regulatory domain-containing protein</fullName>
    </submittedName>
</protein>
<sequence>MKQISFLFILFSAVLYSQKIQVLDEDNSKAIANARIVSENQIVYTNEDGFAPVSAQNKSFEISAPGYQTQKLSAFRNVVKLQAKVTDIDEVKIVNVNLMPLFEDLSKNYHKRYYDEPSLYDVTLKSKSFNNNQLTMLVIAEAKMWTKSNSYNYKDGIRKNYDNILQMQLNNVKYFKKKKEGVFNSKSNDFNHADMGDYFFNFEIQRLIANMKMKKSKTIGRLLGEKGDLQQIGINIKSENGIIIEGEMEYNKKDKVITFYEVNYQQSGYPPYKKKNTEGVEYDFQLGDVWVTFDFYKKDKTYVSALKKTEADNFKITHDGITDVRKSSTEMIYNTFSKSDKKGLDPKVDFSKDFWDNVPVKEDKETTILLSQKEQDFVNGN</sequence>
<accession>A0ABY4BNJ1</accession>
<dbReference type="EMBL" id="CP094529">
    <property type="protein sequence ID" value="UOE39283.1"/>
    <property type="molecule type" value="Genomic_DNA"/>
</dbReference>
<dbReference type="RefSeq" id="WP_243577449.1">
    <property type="nucleotide sequence ID" value="NZ_CP094529.1"/>
</dbReference>